<organism evidence="2">
    <name type="scientific">Streptantibioticus silvisoli</name>
    <dbReference type="NCBI Taxonomy" id="2705255"/>
    <lineage>
        <taxon>Bacteria</taxon>
        <taxon>Bacillati</taxon>
        <taxon>Actinomycetota</taxon>
        <taxon>Actinomycetes</taxon>
        <taxon>Kitasatosporales</taxon>
        <taxon>Streptomycetaceae</taxon>
        <taxon>Streptantibioticus</taxon>
    </lineage>
</organism>
<evidence type="ECO:0000313" key="2">
    <source>
        <dbReference type="EMBL" id="MDI5973257.1"/>
    </source>
</evidence>
<proteinExistence type="predicted"/>
<dbReference type="InterPro" id="IPR025870">
    <property type="entry name" value="Glyoxalase-like_dom"/>
</dbReference>
<gene>
    <name evidence="2" type="ORF">POF50_028585</name>
</gene>
<evidence type="ECO:0000259" key="1">
    <source>
        <dbReference type="Pfam" id="PF13468"/>
    </source>
</evidence>
<dbReference type="AlphaFoldDB" id="A0AA90KBF7"/>
<protein>
    <submittedName>
        <fullName evidence="2">VOC family protein</fullName>
    </submittedName>
</protein>
<name>A0AA90KBF7_9ACTN</name>
<dbReference type="RefSeq" id="WP_271315491.1">
    <property type="nucleotide sequence ID" value="NZ_JABXJJ020000043.1"/>
</dbReference>
<comment type="caution">
    <text evidence="2">The sequence shown here is derived from an EMBL/GenBank/DDBJ whole genome shotgun (WGS) entry which is preliminary data.</text>
</comment>
<accession>A0AA90KBF7</accession>
<reference evidence="2" key="1">
    <citation type="submission" date="2023-05" db="EMBL/GenBank/DDBJ databases">
        <title>Streptantibioticus silvisoli sp. nov., acidotolerant actinomycetes 1 from pine litter.</title>
        <authorList>
            <person name="Swiecimska M."/>
            <person name="Golinska P."/>
            <person name="Sangal V."/>
            <person name="Wachnowicz B."/>
            <person name="Goodfellow M."/>
        </authorList>
    </citation>
    <scope>NUCLEOTIDE SEQUENCE</scope>
    <source>
        <strain evidence="2">SL13</strain>
    </source>
</reference>
<sequence length="238" mass="25849">MIRLDHMCLGVPELADGGRRLAAETGLGSYEGGVFEEHGLGNTIFPLGGDVYVEVEAVVDPTRAPEPAGWFGRATRGGLDQWMFWSLRTDTLEELHEVAERLGGEVARVPGRTEPNGVRRTITSAPGGPLLLDLWRKGLPNWYYRPDPATNPARRPVSADSTAPANPRTPVGVAWIEVCGDEKEIVRHVGEETFERLSLRVVGGDEPGLLAVAVRLADGAETVIRRRSAAALLDRDAR</sequence>
<dbReference type="EMBL" id="JABXJJ020000043">
    <property type="protein sequence ID" value="MDI5973257.1"/>
    <property type="molecule type" value="Genomic_DNA"/>
</dbReference>
<feature type="domain" description="Glyoxalase-like" evidence="1">
    <location>
        <begin position="4"/>
        <end position="184"/>
    </location>
</feature>
<dbReference type="Gene3D" id="3.10.180.10">
    <property type="entry name" value="2,3-Dihydroxybiphenyl 1,2-Dioxygenase, domain 1"/>
    <property type="match status" value="1"/>
</dbReference>
<dbReference type="InterPro" id="IPR029068">
    <property type="entry name" value="Glyas_Bleomycin-R_OHBP_Dase"/>
</dbReference>
<dbReference type="SUPFAM" id="SSF54593">
    <property type="entry name" value="Glyoxalase/Bleomycin resistance protein/Dihydroxybiphenyl dioxygenase"/>
    <property type="match status" value="1"/>
</dbReference>
<dbReference type="Pfam" id="PF13468">
    <property type="entry name" value="Glyoxalase_3"/>
    <property type="match status" value="1"/>
</dbReference>